<dbReference type="Proteomes" id="UP000198727">
    <property type="component" value="Unassembled WGS sequence"/>
</dbReference>
<dbReference type="RefSeq" id="WP_092534921.1">
    <property type="nucleotide sequence ID" value="NZ_FOWW01000010.1"/>
</dbReference>
<accession>A0A1I5ZUY0</accession>
<evidence type="ECO:0008006" key="3">
    <source>
        <dbReference type="Google" id="ProtNLM"/>
    </source>
</evidence>
<organism evidence="1 2">
    <name type="scientific">Amycolatopsis arida</name>
    <dbReference type="NCBI Taxonomy" id="587909"/>
    <lineage>
        <taxon>Bacteria</taxon>
        <taxon>Bacillati</taxon>
        <taxon>Actinomycetota</taxon>
        <taxon>Actinomycetes</taxon>
        <taxon>Pseudonocardiales</taxon>
        <taxon>Pseudonocardiaceae</taxon>
        <taxon>Amycolatopsis</taxon>
    </lineage>
</organism>
<name>A0A1I5ZUY0_9PSEU</name>
<protein>
    <recommendedName>
        <fullName evidence="3">J domain-containing protein</fullName>
    </recommendedName>
</protein>
<evidence type="ECO:0000313" key="2">
    <source>
        <dbReference type="Proteomes" id="UP000198727"/>
    </source>
</evidence>
<sequence length="83" mass="9672">MRGPEERAAFREFVRRHHPDVGGDPEEFVAGLTRFRRDSAAPQSDVDRYDAPVSFVQRAGGVAGMVEVVRRWRRRRREPPRVR</sequence>
<reference evidence="2" key="1">
    <citation type="submission" date="2016-10" db="EMBL/GenBank/DDBJ databases">
        <authorList>
            <person name="Varghese N."/>
            <person name="Submissions S."/>
        </authorList>
    </citation>
    <scope>NUCLEOTIDE SEQUENCE [LARGE SCALE GENOMIC DNA]</scope>
    <source>
        <strain evidence="2">CGMCC 4.5579</strain>
    </source>
</reference>
<dbReference type="InterPro" id="IPR036869">
    <property type="entry name" value="J_dom_sf"/>
</dbReference>
<dbReference type="AlphaFoldDB" id="A0A1I5ZUY0"/>
<dbReference type="EMBL" id="FOWW01000010">
    <property type="protein sequence ID" value="SFQ60268.1"/>
    <property type="molecule type" value="Genomic_DNA"/>
</dbReference>
<dbReference type="OrthoDB" id="5198651at2"/>
<gene>
    <name evidence="1" type="ORF">SAMN05421810_110153</name>
</gene>
<evidence type="ECO:0000313" key="1">
    <source>
        <dbReference type="EMBL" id="SFQ60268.1"/>
    </source>
</evidence>
<keyword evidence="2" id="KW-1185">Reference proteome</keyword>
<dbReference type="SUPFAM" id="SSF46565">
    <property type="entry name" value="Chaperone J-domain"/>
    <property type="match status" value="1"/>
</dbReference>
<dbReference type="STRING" id="587909.SAMN05421810_110153"/>
<proteinExistence type="predicted"/>